<dbReference type="HOGENOM" id="CLU_2397822_0_0_11"/>
<reference evidence="2" key="2">
    <citation type="submission" date="2012-01" db="EMBL/GenBank/DDBJ databases">
        <title>Noncontiguous Finished sequence of chromosome of Saccharomonospora glauca K62.</title>
        <authorList>
            <consortium name="US DOE Joint Genome Institute"/>
            <person name="Lucas S."/>
            <person name="Han J."/>
            <person name="Lapidus A."/>
            <person name="Cheng J.-F."/>
            <person name="Goodwin L."/>
            <person name="Pitluck S."/>
            <person name="Peters L."/>
            <person name="Mikhailova N."/>
            <person name="Held B."/>
            <person name="Detter J.C."/>
            <person name="Han C."/>
            <person name="Tapia R."/>
            <person name="Land M."/>
            <person name="Hauser L."/>
            <person name="Kyrpides N."/>
            <person name="Ivanova N."/>
            <person name="Pagani I."/>
            <person name="Brambilla E.-M."/>
            <person name="Klenk H.-P."/>
            <person name="Woyke T."/>
        </authorList>
    </citation>
    <scope>NUCLEOTIDE SEQUENCE [LARGE SCALE GENOMIC DNA]</scope>
    <source>
        <strain evidence="2">K62</strain>
    </source>
</reference>
<dbReference type="AlphaFoldDB" id="I1D7J4"/>
<dbReference type="Proteomes" id="UP000005087">
    <property type="component" value="Chromosome"/>
</dbReference>
<organism evidence="1 2">
    <name type="scientific">Saccharomonospora glauca K62</name>
    <dbReference type="NCBI Taxonomy" id="928724"/>
    <lineage>
        <taxon>Bacteria</taxon>
        <taxon>Bacillati</taxon>
        <taxon>Actinomycetota</taxon>
        <taxon>Actinomycetes</taxon>
        <taxon>Pseudonocardiales</taxon>
        <taxon>Pseudonocardiaceae</taxon>
        <taxon>Saccharomonospora</taxon>
    </lineage>
</organism>
<reference evidence="1 2" key="1">
    <citation type="submission" date="2011-09" db="EMBL/GenBank/DDBJ databases">
        <authorList>
            <consortium name="US DOE Joint Genome Institute (JGI-PGF)"/>
            <person name="Lucas S."/>
            <person name="Han J."/>
            <person name="Lapidus A."/>
            <person name="Cheng J.-F."/>
            <person name="Goodwin L."/>
            <person name="Pitluck S."/>
            <person name="Peters L."/>
            <person name="Land M.L."/>
            <person name="Hauser L."/>
            <person name="Brambilla E."/>
            <person name="Klenk H.-P."/>
            <person name="Woyke T.J."/>
        </authorList>
    </citation>
    <scope>NUCLEOTIDE SEQUENCE [LARGE SCALE GENOMIC DNA]</scope>
    <source>
        <strain evidence="1 2">K62</strain>
    </source>
</reference>
<proteinExistence type="predicted"/>
<protein>
    <submittedName>
        <fullName evidence="1">Uncharacterized protein</fullName>
    </submittedName>
</protein>
<name>I1D7J4_9PSEU</name>
<accession>I1D7J4</accession>
<keyword evidence="2" id="KW-1185">Reference proteome</keyword>
<sequence>MPQPTPVSNGEARSASVAATDGWVRGVAVTSLWSASSGSGVWIAIPGIGWKQLSAASESGHSHLVLLALLAKSYRLPVAYHEDSRGHVDQILV</sequence>
<gene>
    <name evidence="1" type="ORF">SacglDRAFT_04083</name>
</gene>
<dbReference type="EMBL" id="CM001484">
    <property type="protein sequence ID" value="EIF00919.1"/>
    <property type="molecule type" value="Genomic_DNA"/>
</dbReference>
<evidence type="ECO:0000313" key="2">
    <source>
        <dbReference type="Proteomes" id="UP000005087"/>
    </source>
</evidence>
<evidence type="ECO:0000313" key="1">
    <source>
        <dbReference type="EMBL" id="EIF00919.1"/>
    </source>
</evidence>
<dbReference type="STRING" id="928724.SacglDRAFT_04083"/>